<dbReference type="InterPro" id="IPR013785">
    <property type="entry name" value="Aldolase_TIM"/>
</dbReference>
<dbReference type="GO" id="GO:0003824">
    <property type="term" value="F:catalytic activity"/>
    <property type="evidence" value="ECO:0007669"/>
    <property type="project" value="InterPro"/>
</dbReference>
<dbReference type="GO" id="GO:0046872">
    <property type="term" value="F:metal ion binding"/>
    <property type="evidence" value="ECO:0007669"/>
    <property type="project" value="UniProtKB-KW"/>
</dbReference>
<evidence type="ECO:0000259" key="5">
    <source>
        <dbReference type="PROSITE" id="PS51918"/>
    </source>
</evidence>
<evidence type="ECO:0000313" key="6">
    <source>
        <dbReference type="EMBL" id="MBO8430371.1"/>
    </source>
</evidence>
<keyword evidence="2" id="KW-0479">Metal-binding</keyword>
<dbReference type="Proteomes" id="UP000823632">
    <property type="component" value="Unassembled WGS sequence"/>
</dbReference>
<evidence type="ECO:0000256" key="2">
    <source>
        <dbReference type="ARBA" id="ARBA00022723"/>
    </source>
</evidence>
<dbReference type="InterPro" id="IPR050377">
    <property type="entry name" value="Radical_SAM_PqqE_MftC-like"/>
</dbReference>
<evidence type="ECO:0000256" key="4">
    <source>
        <dbReference type="ARBA" id="ARBA00023014"/>
    </source>
</evidence>
<dbReference type="NCBIfam" id="TIGR04038">
    <property type="entry name" value="tatD_link_rSAM"/>
    <property type="match status" value="1"/>
</dbReference>
<dbReference type="Gene3D" id="3.20.20.70">
    <property type="entry name" value="Aldolase class I"/>
    <property type="match status" value="1"/>
</dbReference>
<dbReference type="PROSITE" id="PS51918">
    <property type="entry name" value="RADICAL_SAM"/>
    <property type="match status" value="1"/>
</dbReference>
<reference evidence="6" key="1">
    <citation type="submission" date="2020-10" db="EMBL/GenBank/DDBJ databases">
        <authorList>
            <person name="Gilroy R."/>
        </authorList>
    </citation>
    <scope>NUCLEOTIDE SEQUENCE</scope>
    <source>
        <strain evidence="6">10192</strain>
    </source>
</reference>
<evidence type="ECO:0000256" key="1">
    <source>
        <dbReference type="ARBA" id="ARBA00022691"/>
    </source>
</evidence>
<dbReference type="PANTHER" id="PTHR11228:SF7">
    <property type="entry name" value="PQQA PEPTIDE CYCLASE"/>
    <property type="match status" value="1"/>
</dbReference>
<dbReference type="SUPFAM" id="SSF102114">
    <property type="entry name" value="Radical SAM enzymes"/>
    <property type="match status" value="1"/>
</dbReference>
<dbReference type="GO" id="GO:0051536">
    <property type="term" value="F:iron-sulfur cluster binding"/>
    <property type="evidence" value="ECO:0007669"/>
    <property type="project" value="UniProtKB-KW"/>
</dbReference>
<reference evidence="6" key="2">
    <citation type="journal article" date="2021" name="PeerJ">
        <title>Extensive microbial diversity within the chicken gut microbiome revealed by metagenomics and culture.</title>
        <authorList>
            <person name="Gilroy R."/>
            <person name="Ravi A."/>
            <person name="Getino M."/>
            <person name="Pursley I."/>
            <person name="Horton D.L."/>
            <person name="Alikhan N.F."/>
            <person name="Baker D."/>
            <person name="Gharbi K."/>
            <person name="Hall N."/>
            <person name="Watson M."/>
            <person name="Adriaenssens E.M."/>
            <person name="Foster-Nyarko E."/>
            <person name="Jarju S."/>
            <person name="Secka A."/>
            <person name="Antonio M."/>
            <person name="Oren A."/>
            <person name="Chaudhuri R.R."/>
            <person name="La Ragione R."/>
            <person name="Hildebrand F."/>
            <person name="Pallen M.J."/>
        </authorList>
    </citation>
    <scope>NUCLEOTIDE SEQUENCE</scope>
    <source>
        <strain evidence="6">10192</strain>
    </source>
</reference>
<dbReference type="AlphaFoldDB" id="A0A9D9GZ31"/>
<name>A0A9D9GZ31_9BACT</name>
<dbReference type="CDD" id="cd01335">
    <property type="entry name" value="Radical_SAM"/>
    <property type="match status" value="1"/>
</dbReference>
<evidence type="ECO:0000313" key="7">
    <source>
        <dbReference type="Proteomes" id="UP000823632"/>
    </source>
</evidence>
<sequence>MSNVLVYTLDGKIYINLTNRCTNDCIFCLRKDKSDVKGQELWLDDENSTAKDVIEQFEKIYKEPLTLNISPFTETVFCGYGEPMLKFDVLKEVASYIKDKYPGVKIRINTNGHANFIYKRNVVPELKGLVDEFSVSLNAPTKEEYNELSQPKFDNAYDEVKNFIKACSDEKIPVVASVVEGYKGRHLDLECCEQTAHNLGAKFRVREWIVNGY</sequence>
<gene>
    <name evidence="6" type="ORF">IAC76_03200</name>
</gene>
<dbReference type="Pfam" id="PF04055">
    <property type="entry name" value="Radical_SAM"/>
    <property type="match status" value="1"/>
</dbReference>
<dbReference type="InterPro" id="IPR058240">
    <property type="entry name" value="rSAM_sf"/>
</dbReference>
<dbReference type="EMBL" id="JADIND010000069">
    <property type="protein sequence ID" value="MBO8430371.1"/>
    <property type="molecule type" value="Genomic_DNA"/>
</dbReference>
<organism evidence="6 7">
    <name type="scientific">Candidatus Scatousia excrementipullorum</name>
    <dbReference type="NCBI Taxonomy" id="2840936"/>
    <lineage>
        <taxon>Bacteria</taxon>
        <taxon>Candidatus Scatousia</taxon>
    </lineage>
</organism>
<dbReference type="SFLD" id="SFLDS00029">
    <property type="entry name" value="Radical_SAM"/>
    <property type="match status" value="1"/>
</dbReference>
<evidence type="ECO:0000256" key="3">
    <source>
        <dbReference type="ARBA" id="ARBA00023004"/>
    </source>
</evidence>
<dbReference type="InterPro" id="IPR007197">
    <property type="entry name" value="rSAM"/>
</dbReference>
<accession>A0A9D9GZ31</accession>
<keyword evidence="4" id="KW-0411">Iron-sulfur</keyword>
<feature type="domain" description="Radical SAM core" evidence="5">
    <location>
        <begin position="7"/>
        <end position="213"/>
    </location>
</feature>
<comment type="caution">
    <text evidence="6">The sequence shown here is derived from an EMBL/GenBank/DDBJ whole genome shotgun (WGS) entry which is preliminary data.</text>
</comment>
<keyword evidence="1" id="KW-0949">S-adenosyl-L-methionine</keyword>
<keyword evidence="3" id="KW-0408">Iron</keyword>
<dbReference type="SFLD" id="SFLDG01111">
    <property type="entry name" value="Uncharacterised_Radical_SAM_Su"/>
    <property type="match status" value="1"/>
</dbReference>
<proteinExistence type="predicted"/>
<dbReference type="PANTHER" id="PTHR11228">
    <property type="entry name" value="RADICAL SAM DOMAIN PROTEIN"/>
    <property type="match status" value="1"/>
</dbReference>
<dbReference type="InterPro" id="IPR023821">
    <property type="entry name" value="rSAM_TatD-assoc"/>
</dbReference>
<protein>
    <submittedName>
        <fullName evidence="6">Radical SAM protein</fullName>
    </submittedName>
</protein>